<evidence type="ECO:0000313" key="9">
    <source>
        <dbReference type="EMBL" id="RWS31350.1"/>
    </source>
</evidence>
<dbReference type="Pfam" id="PF19277">
    <property type="entry name" value="GPAT_C"/>
    <property type="match status" value="1"/>
</dbReference>
<keyword evidence="5 6" id="KW-0012">Acyltransferase</keyword>
<evidence type="ECO:0000313" key="10">
    <source>
        <dbReference type="Proteomes" id="UP000288716"/>
    </source>
</evidence>
<dbReference type="InterPro" id="IPR002123">
    <property type="entry name" value="Plipid/glycerol_acylTrfase"/>
</dbReference>
<evidence type="ECO:0000256" key="4">
    <source>
        <dbReference type="ARBA" id="ARBA00023136"/>
    </source>
</evidence>
<evidence type="ECO:0000259" key="8">
    <source>
        <dbReference type="SMART" id="SM00563"/>
    </source>
</evidence>
<dbReference type="EMBL" id="NCKV01000190">
    <property type="protein sequence ID" value="RWS31350.1"/>
    <property type="molecule type" value="Genomic_DNA"/>
</dbReference>
<dbReference type="InterPro" id="IPR041728">
    <property type="entry name" value="GPAT/DHAPAT_LPLAT"/>
</dbReference>
<evidence type="ECO:0000256" key="6">
    <source>
        <dbReference type="PIRNR" id="PIRNR000437"/>
    </source>
</evidence>
<dbReference type="STRING" id="299467.A0A443SV19"/>
<evidence type="ECO:0000256" key="2">
    <source>
        <dbReference type="ARBA" id="ARBA00007937"/>
    </source>
</evidence>
<dbReference type="GO" id="GO:0006072">
    <property type="term" value="P:glycerol-3-phosphate metabolic process"/>
    <property type="evidence" value="ECO:0007669"/>
    <property type="project" value="TreeGrafter"/>
</dbReference>
<evidence type="ECO:0000256" key="7">
    <source>
        <dbReference type="SAM" id="SignalP"/>
    </source>
</evidence>
<dbReference type="GO" id="GO:0006631">
    <property type="term" value="P:fatty acid metabolic process"/>
    <property type="evidence" value="ECO:0007669"/>
    <property type="project" value="TreeGrafter"/>
</dbReference>
<feature type="chain" id="PRO_5019514258" evidence="7">
    <location>
        <begin position="19"/>
        <end position="751"/>
    </location>
</feature>
<keyword evidence="7" id="KW-0732">Signal</keyword>
<feature type="signal peptide" evidence="7">
    <location>
        <begin position="1"/>
        <end position="18"/>
    </location>
</feature>
<reference evidence="9 10" key="1">
    <citation type="journal article" date="2018" name="Gigascience">
        <title>Genomes of trombidid mites reveal novel predicted allergens and laterally-transferred genes associated with secondary metabolism.</title>
        <authorList>
            <person name="Dong X."/>
            <person name="Chaisiri K."/>
            <person name="Xia D."/>
            <person name="Armstrong S.D."/>
            <person name="Fang Y."/>
            <person name="Donnelly M.J."/>
            <person name="Kadowaki T."/>
            <person name="McGarry J.W."/>
            <person name="Darby A.C."/>
            <person name="Makepeace B.L."/>
        </authorList>
    </citation>
    <scope>NUCLEOTIDE SEQUENCE [LARGE SCALE GENOMIC DNA]</scope>
    <source>
        <strain evidence="9">UoL-UT</strain>
    </source>
</reference>
<dbReference type="GO" id="GO:0031966">
    <property type="term" value="C:mitochondrial membrane"/>
    <property type="evidence" value="ECO:0007669"/>
    <property type="project" value="TreeGrafter"/>
</dbReference>
<dbReference type="OrthoDB" id="5962536at2759"/>
<dbReference type="AlphaFoldDB" id="A0A443SV19"/>
<dbReference type="PANTHER" id="PTHR12563:SF23">
    <property type="entry name" value="BCDNA.GH07066"/>
    <property type="match status" value="1"/>
</dbReference>
<name>A0A443SV19_9ACAR</name>
<accession>A0A443SV19</accession>
<comment type="similarity">
    <text evidence="2 6">Belongs to the GPAT/DAPAT family.</text>
</comment>
<evidence type="ECO:0000256" key="5">
    <source>
        <dbReference type="ARBA" id="ARBA00023315"/>
    </source>
</evidence>
<dbReference type="Proteomes" id="UP000288716">
    <property type="component" value="Unassembled WGS sequence"/>
</dbReference>
<feature type="domain" description="Phospholipid/glycerol acyltransferase" evidence="8">
    <location>
        <begin position="157"/>
        <end position="285"/>
    </location>
</feature>
<dbReference type="GO" id="GO:0004366">
    <property type="term" value="F:glycerol-3-phosphate O-acyltransferase activity"/>
    <property type="evidence" value="ECO:0007669"/>
    <property type="project" value="TreeGrafter"/>
</dbReference>
<dbReference type="InterPro" id="IPR022284">
    <property type="entry name" value="GPAT/DHAPAT"/>
</dbReference>
<dbReference type="SMART" id="SM00563">
    <property type="entry name" value="PlsC"/>
    <property type="match status" value="1"/>
</dbReference>
<sequence length="751" mass="85398">MGLLSTIFAYFLSFFTRGSDEFFPTRDGFFARVFTYASFVQSRTTDASYADVSKKVIKSQRVQDAIRRAASDDFNKFNGTQGYSADKSRQTLQQAKEKHKSRAIHVLQEMRSCISSSLLRIAGWILYKLLSRVLSTIQVHKGQMEILRKASQRNVPMIYLPMHRSHLDYILISFILYMYNIKPPLVAAGDNLLIPFFGNLMRGLGAFFIKRKLDPKDTIYRAVLQAYMIENLKEGHSLEFFVEGGRSRSGKACMPKAGLLSIVVDSVLEGAIEDVYIVPVGISYEKIMDGSFVGEQLGRSKVAESFSLAAKAIWSKLHSTFGNVRVDFCQPFSLKEYMRATNMYSSNLKSEYSLPCAACTPDISSLMVSNDTSGNTIDMIIYDDKRQVISDFAKHVVFDAFNNSALMSSQILSFLFLTKYRKGATLHQLTQSLTWIRDELKNRRRDVGFSGESADVVKYACNILGKELVSSVTFHTQSWSSQREGENNNMRIVYLQPTIKLPHVLELQYYSNACTSVFLLDSVVVNAMFALLETELDVLTGSEYSNQIVTKEPLLSKALELCDILQREFIFTPPCTTLSDAICATIESFITDGLIVEAEERKPIRRNRQYDFDDDDDDGYFNNYRDDEYKVVLTTDVIETLQFYRSILGSFVESYWIAACSLINLVNKQKEESVFFKEILDIAKERSNQGLLCYEESIAADSLRNAMKLFESKDVIEVQRVNSVNTFHLSKKFDNRDAVSELVLSIEQFKK</sequence>
<dbReference type="PANTHER" id="PTHR12563">
    <property type="entry name" value="GLYCEROL-3-PHOSPHATE ACYLTRANSFERASE"/>
    <property type="match status" value="1"/>
</dbReference>
<evidence type="ECO:0000256" key="1">
    <source>
        <dbReference type="ARBA" id="ARBA00004370"/>
    </source>
</evidence>
<keyword evidence="10" id="KW-1185">Reference proteome</keyword>
<dbReference type="GO" id="GO:0008654">
    <property type="term" value="P:phospholipid biosynthetic process"/>
    <property type="evidence" value="ECO:0007669"/>
    <property type="project" value="TreeGrafter"/>
</dbReference>
<keyword evidence="3 6" id="KW-0808">Transferase</keyword>
<proteinExistence type="inferred from homology"/>
<comment type="caution">
    <text evidence="9">The sequence shown here is derived from an EMBL/GenBank/DDBJ whole genome shotgun (WGS) entry which is preliminary data.</text>
</comment>
<dbReference type="PIRSF" id="PIRSF000437">
    <property type="entry name" value="GPAT_DHAPAT"/>
    <property type="match status" value="1"/>
</dbReference>
<dbReference type="SUPFAM" id="SSF69593">
    <property type="entry name" value="Glycerol-3-phosphate (1)-acyltransferase"/>
    <property type="match status" value="1"/>
</dbReference>
<protein>
    <submittedName>
        <fullName evidence="9">Glycerol-3-phosphate acyltransferase 1-like protein</fullName>
    </submittedName>
</protein>
<gene>
    <name evidence="9" type="ORF">B4U80_07043</name>
</gene>
<organism evidence="9 10">
    <name type="scientific">Leptotrombidium deliense</name>
    <dbReference type="NCBI Taxonomy" id="299467"/>
    <lineage>
        <taxon>Eukaryota</taxon>
        <taxon>Metazoa</taxon>
        <taxon>Ecdysozoa</taxon>
        <taxon>Arthropoda</taxon>
        <taxon>Chelicerata</taxon>
        <taxon>Arachnida</taxon>
        <taxon>Acari</taxon>
        <taxon>Acariformes</taxon>
        <taxon>Trombidiformes</taxon>
        <taxon>Prostigmata</taxon>
        <taxon>Anystina</taxon>
        <taxon>Parasitengona</taxon>
        <taxon>Trombiculoidea</taxon>
        <taxon>Trombiculidae</taxon>
        <taxon>Leptotrombidium</taxon>
    </lineage>
</organism>
<dbReference type="VEuPathDB" id="VectorBase:LDEU000693"/>
<dbReference type="Pfam" id="PF01553">
    <property type="entry name" value="Acyltransferase"/>
    <property type="match status" value="1"/>
</dbReference>
<keyword evidence="4" id="KW-0472">Membrane</keyword>
<evidence type="ECO:0000256" key="3">
    <source>
        <dbReference type="ARBA" id="ARBA00022679"/>
    </source>
</evidence>
<comment type="subcellular location">
    <subcellularLocation>
        <location evidence="1">Membrane</location>
    </subcellularLocation>
</comment>
<dbReference type="InterPro" id="IPR045520">
    <property type="entry name" value="GPAT/DHAPAT_C"/>
</dbReference>
<dbReference type="GO" id="GO:0019432">
    <property type="term" value="P:triglyceride biosynthetic process"/>
    <property type="evidence" value="ECO:0007669"/>
    <property type="project" value="TreeGrafter"/>
</dbReference>
<dbReference type="CDD" id="cd07993">
    <property type="entry name" value="LPLAT_DHAPAT-like"/>
    <property type="match status" value="1"/>
</dbReference>